<comment type="pathway">
    <text evidence="2">Protein modification; protein sumoylation.</text>
</comment>
<dbReference type="GO" id="GO:0005634">
    <property type="term" value="C:nucleus"/>
    <property type="evidence" value="ECO:0007669"/>
    <property type="project" value="UniProtKB-SubCell"/>
</dbReference>
<keyword evidence="10" id="KW-0539">Nucleus</keyword>
<keyword evidence="7" id="KW-0863">Zinc-finger</keyword>
<evidence type="ECO:0000256" key="11">
    <source>
        <dbReference type="ARBA" id="ARBA00031731"/>
    </source>
</evidence>
<evidence type="ECO:0000256" key="6">
    <source>
        <dbReference type="ARBA" id="ARBA00022723"/>
    </source>
</evidence>
<organism evidence="13 14">
    <name type="scientific">Danaus plexippus plexippus</name>
    <dbReference type="NCBI Taxonomy" id="278856"/>
    <lineage>
        <taxon>Eukaryota</taxon>
        <taxon>Metazoa</taxon>
        <taxon>Ecdysozoa</taxon>
        <taxon>Arthropoda</taxon>
        <taxon>Hexapoda</taxon>
        <taxon>Insecta</taxon>
        <taxon>Pterygota</taxon>
        <taxon>Neoptera</taxon>
        <taxon>Endopterygota</taxon>
        <taxon>Lepidoptera</taxon>
        <taxon>Glossata</taxon>
        <taxon>Ditrysia</taxon>
        <taxon>Papilionoidea</taxon>
        <taxon>Nymphalidae</taxon>
        <taxon>Danainae</taxon>
        <taxon>Danaini</taxon>
        <taxon>Danaina</taxon>
        <taxon>Danaus</taxon>
        <taxon>Danaus</taxon>
    </lineage>
</organism>
<evidence type="ECO:0000256" key="4">
    <source>
        <dbReference type="ARBA" id="ARBA00020923"/>
    </source>
</evidence>
<dbReference type="InterPro" id="IPR026846">
    <property type="entry name" value="Nse2(Mms21)"/>
</dbReference>
<dbReference type="SMART" id="SM00504">
    <property type="entry name" value="Ubox"/>
    <property type="match status" value="1"/>
</dbReference>
<gene>
    <name evidence="13" type="ORF">KGM_211385</name>
</gene>
<dbReference type="Pfam" id="PF11789">
    <property type="entry name" value="zf-Nse"/>
    <property type="match status" value="1"/>
</dbReference>
<dbReference type="KEGG" id="dpl:KGM_211385"/>
<dbReference type="GO" id="GO:0016925">
    <property type="term" value="P:protein sumoylation"/>
    <property type="evidence" value="ECO:0007669"/>
    <property type="project" value="UniProtKB-UniPathway"/>
</dbReference>
<dbReference type="UniPathway" id="UPA00886"/>
<dbReference type="eggNOG" id="KOG2979">
    <property type="taxonomic scope" value="Eukaryota"/>
</dbReference>
<dbReference type="PANTHER" id="PTHR21330">
    <property type="entry name" value="E3 SUMO-PROTEIN LIGASE NSE2"/>
    <property type="match status" value="1"/>
</dbReference>
<keyword evidence="9" id="KW-0862">Zinc</keyword>
<name>A0A212F5S7_DANPL</name>
<proteinExistence type="inferred from homology"/>
<evidence type="ECO:0000256" key="8">
    <source>
        <dbReference type="ARBA" id="ARBA00022786"/>
    </source>
</evidence>
<dbReference type="InterPro" id="IPR013083">
    <property type="entry name" value="Znf_RING/FYVE/PHD"/>
</dbReference>
<dbReference type="SUPFAM" id="SSF57850">
    <property type="entry name" value="RING/U-box"/>
    <property type="match status" value="1"/>
</dbReference>
<sequence length="218" mass="25381">MDDAELENLRKQCVSNLYKCSENVIKNFQEEQEEKLTTLKFYLERYCIHEAEQNVLREVSEKIKSDSNASNINSINKRFDKYLKDMTKRVKVKDHPSMLKMMKVIEKGQTFRDGNLDESDVAITQTEEAFIDPLTMRVIQDPVRNTLCGHVYEREAIIAHIRGRKKKTLCPVVGCRNTEPLRVEQLVPDEDIRLRVTQMLNRSVDNEAESVDESIDTL</sequence>
<accession>A0A212F5S7</accession>
<evidence type="ECO:0000313" key="13">
    <source>
        <dbReference type="EMBL" id="OWR49078.1"/>
    </source>
</evidence>
<dbReference type="GO" id="GO:0000724">
    <property type="term" value="P:double-strand break repair via homologous recombination"/>
    <property type="evidence" value="ECO:0007669"/>
    <property type="project" value="InterPro"/>
</dbReference>
<dbReference type="PROSITE" id="PS51044">
    <property type="entry name" value="ZF_SP_RING"/>
    <property type="match status" value="1"/>
</dbReference>
<dbReference type="EMBL" id="AGBW02010144">
    <property type="protein sequence ID" value="OWR49078.1"/>
    <property type="molecule type" value="Genomic_DNA"/>
</dbReference>
<evidence type="ECO:0000256" key="7">
    <source>
        <dbReference type="ARBA" id="ARBA00022771"/>
    </source>
</evidence>
<dbReference type="AlphaFoldDB" id="A0A212F5S7"/>
<dbReference type="Gene3D" id="3.30.40.10">
    <property type="entry name" value="Zinc/RING finger domain, C3HC4 (zinc finger)"/>
    <property type="match status" value="1"/>
</dbReference>
<evidence type="ECO:0000256" key="10">
    <source>
        <dbReference type="ARBA" id="ARBA00023242"/>
    </source>
</evidence>
<evidence type="ECO:0000256" key="9">
    <source>
        <dbReference type="ARBA" id="ARBA00022833"/>
    </source>
</evidence>
<dbReference type="GO" id="GO:0004842">
    <property type="term" value="F:ubiquitin-protein transferase activity"/>
    <property type="evidence" value="ECO:0007669"/>
    <property type="project" value="InterPro"/>
</dbReference>
<evidence type="ECO:0000256" key="2">
    <source>
        <dbReference type="ARBA" id="ARBA00004718"/>
    </source>
</evidence>
<dbReference type="GO" id="GO:0016567">
    <property type="term" value="P:protein ubiquitination"/>
    <property type="evidence" value="ECO:0007669"/>
    <property type="project" value="InterPro"/>
</dbReference>
<comment type="subcellular location">
    <subcellularLocation>
        <location evidence="1">Nucleus</location>
    </subcellularLocation>
</comment>
<comment type="similarity">
    <text evidence="3">Belongs to the NSE2 family.</text>
</comment>
<evidence type="ECO:0000256" key="3">
    <source>
        <dbReference type="ARBA" id="ARBA00008212"/>
    </source>
</evidence>
<reference evidence="13 14" key="1">
    <citation type="journal article" date="2011" name="Cell">
        <title>The monarch butterfly genome yields insights into long-distance migration.</title>
        <authorList>
            <person name="Zhan S."/>
            <person name="Merlin C."/>
            <person name="Boore J.L."/>
            <person name="Reppert S.M."/>
        </authorList>
    </citation>
    <scope>NUCLEOTIDE SEQUENCE [LARGE SCALE GENOMIC DNA]</scope>
    <source>
        <strain evidence="13">F-2</strain>
    </source>
</reference>
<evidence type="ECO:0000256" key="12">
    <source>
        <dbReference type="ARBA" id="ARBA00032533"/>
    </source>
</evidence>
<dbReference type="OrthoDB" id="26899at2759"/>
<dbReference type="Proteomes" id="UP000007151">
    <property type="component" value="Unassembled WGS sequence"/>
</dbReference>
<dbReference type="PANTHER" id="PTHR21330:SF1">
    <property type="entry name" value="E3 SUMO-PROTEIN LIGASE NSE2"/>
    <property type="match status" value="1"/>
</dbReference>
<keyword evidence="8" id="KW-0833">Ubl conjugation pathway</keyword>
<dbReference type="CDD" id="cd16651">
    <property type="entry name" value="SPL-RING_NSE2"/>
    <property type="match status" value="1"/>
</dbReference>
<dbReference type="GO" id="GO:0008270">
    <property type="term" value="F:zinc ion binding"/>
    <property type="evidence" value="ECO:0007669"/>
    <property type="project" value="UniProtKB-KW"/>
</dbReference>
<dbReference type="STRING" id="278856.A0A212F5S7"/>
<comment type="caution">
    <text evidence="13">The sequence shown here is derived from an EMBL/GenBank/DDBJ whole genome shotgun (WGS) entry which is preliminary data.</text>
</comment>
<dbReference type="InterPro" id="IPR003613">
    <property type="entry name" value="Ubox_domain"/>
</dbReference>
<keyword evidence="5" id="KW-0808">Transferase</keyword>
<dbReference type="GO" id="GO:0016874">
    <property type="term" value="F:ligase activity"/>
    <property type="evidence" value="ECO:0007669"/>
    <property type="project" value="UniProtKB-KW"/>
</dbReference>
<evidence type="ECO:0000256" key="1">
    <source>
        <dbReference type="ARBA" id="ARBA00004123"/>
    </source>
</evidence>
<dbReference type="GO" id="GO:0061665">
    <property type="term" value="F:SUMO ligase activity"/>
    <property type="evidence" value="ECO:0007669"/>
    <property type="project" value="TreeGrafter"/>
</dbReference>
<keyword evidence="13" id="KW-0436">Ligase</keyword>
<protein>
    <recommendedName>
        <fullName evidence="4">E3 SUMO-protein ligase NSE2</fullName>
    </recommendedName>
    <alternativeName>
        <fullName evidence="11">E3 SUMO-protein transferase NSE2</fullName>
    </alternativeName>
    <alternativeName>
        <fullName evidence="12">Non-structural maintenance of chromosomes element 2 homolog</fullName>
    </alternativeName>
</protein>
<dbReference type="InterPro" id="IPR004181">
    <property type="entry name" value="Znf_MIZ"/>
</dbReference>
<keyword evidence="14" id="KW-1185">Reference proteome</keyword>
<evidence type="ECO:0000256" key="5">
    <source>
        <dbReference type="ARBA" id="ARBA00022679"/>
    </source>
</evidence>
<dbReference type="GO" id="GO:0030915">
    <property type="term" value="C:Smc5-Smc6 complex"/>
    <property type="evidence" value="ECO:0007669"/>
    <property type="project" value="InterPro"/>
</dbReference>
<keyword evidence="6" id="KW-0479">Metal-binding</keyword>
<evidence type="ECO:0000313" key="14">
    <source>
        <dbReference type="Proteomes" id="UP000007151"/>
    </source>
</evidence>
<dbReference type="FunCoup" id="A0A212F5S7">
    <property type="interactions" value="1779"/>
</dbReference>